<dbReference type="Pfam" id="PF08668">
    <property type="entry name" value="HDOD"/>
    <property type="match status" value="1"/>
</dbReference>
<accession>A0ABW2IIE0</accession>
<dbReference type="Proteomes" id="UP001596492">
    <property type="component" value="Unassembled WGS sequence"/>
</dbReference>
<protein>
    <submittedName>
        <fullName evidence="5">Response regulator</fullName>
    </submittedName>
</protein>
<evidence type="ECO:0000256" key="1">
    <source>
        <dbReference type="ARBA" id="ARBA00022553"/>
    </source>
</evidence>
<reference evidence="6" key="1">
    <citation type="journal article" date="2019" name="Int. J. Syst. Evol. Microbiol.">
        <title>The Global Catalogue of Microorganisms (GCM) 10K type strain sequencing project: providing services to taxonomists for standard genome sequencing and annotation.</title>
        <authorList>
            <consortium name="The Broad Institute Genomics Platform"/>
            <consortium name="The Broad Institute Genome Sequencing Center for Infectious Disease"/>
            <person name="Wu L."/>
            <person name="Ma J."/>
        </authorList>
    </citation>
    <scope>NUCLEOTIDE SEQUENCE [LARGE SCALE GENOMIC DNA]</scope>
    <source>
        <strain evidence="6">CCUG 51308</strain>
    </source>
</reference>
<dbReference type="SUPFAM" id="SSF52172">
    <property type="entry name" value="CheY-like"/>
    <property type="match status" value="1"/>
</dbReference>
<organism evidence="5 6">
    <name type="scientific">Hirschia litorea</name>
    <dbReference type="NCBI Taxonomy" id="1199156"/>
    <lineage>
        <taxon>Bacteria</taxon>
        <taxon>Pseudomonadati</taxon>
        <taxon>Pseudomonadota</taxon>
        <taxon>Alphaproteobacteria</taxon>
        <taxon>Hyphomonadales</taxon>
        <taxon>Hyphomonadaceae</taxon>
        <taxon>Hirschia</taxon>
    </lineage>
</organism>
<dbReference type="PROSITE" id="PS50110">
    <property type="entry name" value="RESPONSE_REGULATORY"/>
    <property type="match status" value="1"/>
</dbReference>
<dbReference type="SMART" id="SM00448">
    <property type="entry name" value="REC"/>
    <property type="match status" value="1"/>
</dbReference>
<dbReference type="Gene3D" id="1.10.3210.10">
    <property type="entry name" value="Hypothetical protein af1432"/>
    <property type="match status" value="1"/>
</dbReference>
<dbReference type="InterPro" id="IPR001789">
    <property type="entry name" value="Sig_transdc_resp-reg_receiver"/>
</dbReference>
<keyword evidence="1 2" id="KW-0597">Phosphoprotein</keyword>
<comment type="caution">
    <text evidence="5">The sequence shown here is derived from an EMBL/GenBank/DDBJ whole genome shotgun (WGS) entry which is preliminary data.</text>
</comment>
<sequence length="341" mass="36985">MKYVVAFVDDEQNILRGLKRLLRSKRDVWDMAFLEGGKAAIDWVSHNEPDAIVTDMRMPNVDGAKVLEFAASHKKGRIRIVLSGEADRDLTRRTVGRSHQFFSKPCDEGKLIRAIEAAFAFDDEILPRSMQKYMSNITCFAGSTQTHDVLEGVFKTGNLSELTQVVAHDPGLAFRVLQLANSSYFGSPAETLSIASAVNNVGLETLADLWETGALLAAADTAPIDAELTNISTEAVKTAQRLFERSQQEGASDADCEDGYAIGLLSWIGEVIGCTGSEMLKQTLQDKGAVAAAAYVTCLSGMPLRVSQIMEHLVSVSGAGGSAQQRADEISAVRFHREKAL</sequence>
<dbReference type="PANTHER" id="PTHR44591:SF3">
    <property type="entry name" value="RESPONSE REGULATORY DOMAIN-CONTAINING PROTEIN"/>
    <property type="match status" value="1"/>
</dbReference>
<proteinExistence type="predicted"/>
<dbReference type="InterPro" id="IPR050595">
    <property type="entry name" value="Bact_response_regulator"/>
</dbReference>
<feature type="modified residue" description="4-aspartylphosphate" evidence="2">
    <location>
        <position position="55"/>
    </location>
</feature>
<dbReference type="SUPFAM" id="SSF109604">
    <property type="entry name" value="HD-domain/PDEase-like"/>
    <property type="match status" value="1"/>
</dbReference>
<evidence type="ECO:0000313" key="6">
    <source>
        <dbReference type="Proteomes" id="UP001596492"/>
    </source>
</evidence>
<dbReference type="InterPro" id="IPR013976">
    <property type="entry name" value="HDOD"/>
</dbReference>
<feature type="domain" description="HDOD" evidence="4">
    <location>
        <begin position="139"/>
        <end position="316"/>
    </location>
</feature>
<evidence type="ECO:0000256" key="2">
    <source>
        <dbReference type="PROSITE-ProRule" id="PRU00169"/>
    </source>
</evidence>
<feature type="domain" description="Response regulatory" evidence="3">
    <location>
        <begin position="4"/>
        <end position="119"/>
    </location>
</feature>
<dbReference type="RefSeq" id="WP_382165839.1">
    <property type="nucleotide sequence ID" value="NZ_JBHTBR010000002.1"/>
</dbReference>
<dbReference type="EMBL" id="JBHTBR010000002">
    <property type="protein sequence ID" value="MFC7290712.1"/>
    <property type="molecule type" value="Genomic_DNA"/>
</dbReference>
<evidence type="ECO:0000259" key="4">
    <source>
        <dbReference type="PROSITE" id="PS51833"/>
    </source>
</evidence>
<keyword evidence="6" id="KW-1185">Reference proteome</keyword>
<gene>
    <name evidence="5" type="ORF">ACFQS8_03710</name>
</gene>
<dbReference type="PROSITE" id="PS51833">
    <property type="entry name" value="HDOD"/>
    <property type="match status" value="1"/>
</dbReference>
<evidence type="ECO:0000313" key="5">
    <source>
        <dbReference type="EMBL" id="MFC7290712.1"/>
    </source>
</evidence>
<name>A0ABW2IIE0_9PROT</name>
<dbReference type="InterPro" id="IPR011006">
    <property type="entry name" value="CheY-like_superfamily"/>
</dbReference>
<dbReference type="Pfam" id="PF00072">
    <property type="entry name" value="Response_reg"/>
    <property type="match status" value="1"/>
</dbReference>
<evidence type="ECO:0000259" key="3">
    <source>
        <dbReference type="PROSITE" id="PS50110"/>
    </source>
</evidence>
<dbReference type="Gene3D" id="3.40.50.2300">
    <property type="match status" value="1"/>
</dbReference>
<dbReference type="PANTHER" id="PTHR44591">
    <property type="entry name" value="STRESS RESPONSE REGULATOR PROTEIN 1"/>
    <property type="match status" value="1"/>
</dbReference>